<reference evidence="2" key="1">
    <citation type="submission" date="2021-03" db="EMBL/GenBank/DDBJ databases">
        <authorList>
            <person name="Tran Van P."/>
        </authorList>
    </citation>
    <scope>NUCLEOTIDE SEQUENCE</scope>
</reference>
<keyword evidence="3" id="KW-1185">Reference proteome</keyword>
<dbReference type="Proteomes" id="UP001153148">
    <property type="component" value="Unassembled WGS sequence"/>
</dbReference>
<organism evidence="2 3">
    <name type="scientific">Timema podura</name>
    <name type="common">Walking stick</name>
    <dbReference type="NCBI Taxonomy" id="61482"/>
    <lineage>
        <taxon>Eukaryota</taxon>
        <taxon>Metazoa</taxon>
        <taxon>Ecdysozoa</taxon>
        <taxon>Arthropoda</taxon>
        <taxon>Hexapoda</taxon>
        <taxon>Insecta</taxon>
        <taxon>Pterygota</taxon>
        <taxon>Neoptera</taxon>
        <taxon>Polyneoptera</taxon>
        <taxon>Phasmatodea</taxon>
        <taxon>Timematodea</taxon>
        <taxon>Timematoidea</taxon>
        <taxon>Timematidae</taxon>
        <taxon>Timema</taxon>
    </lineage>
</organism>
<feature type="non-terminal residue" evidence="2">
    <location>
        <position position="248"/>
    </location>
</feature>
<comment type="caution">
    <text evidence="2">The sequence shown here is derived from an EMBL/GenBank/DDBJ whole genome shotgun (WGS) entry which is preliminary data.</text>
</comment>
<dbReference type="EMBL" id="CAJPIN010005572">
    <property type="protein sequence ID" value="CAG2057536.1"/>
    <property type="molecule type" value="Genomic_DNA"/>
</dbReference>
<accession>A0ABN7NSJ7</accession>
<feature type="region of interest" description="Disordered" evidence="1">
    <location>
        <begin position="223"/>
        <end position="248"/>
    </location>
</feature>
<sequence>MALNGLVTEYQWALVCVSVAIAATGFHNCGITVNPQDLAPKHSGSVFGLMNTIGAVPGWTLLCLTVQSALLSLSSALAQAAPPTLSTAWTTSQSLFSKTSVTISPLYSAPMRTALSIGSCDGHCISRLYAPMGSPSISHWTRPGSSGGYLTRWFLERAIFPPSPNLPPRLVLPGLPHIPLRLTLPEHPSVPPLLTLPEHPHVPLRLTLPEHSCRPFYHTPSHTCLNKTSPTHQPVTPEAEGRDNGSYV</sequence>
<evidence type="ECO:0000313" key="2">
    <source>
        <dbReference type="EMBL" id="CAG2057536.1"/>
    </source>
</evidence>
<evidence type="ECO:0000313" key="3">
    <source>
        <dbReference type="Proteomes" id="UP001153148"/>
    </source>
</evidence>
<name>A0ABN7NSJ7_TIMPD</name>
<gene>
    <name evidence="2" type="ORF">TPAB3V08_LOCUS4514</name>
</gene>
<feature type="compositionally biased region" description="Basic and acidic residues" evidence="1">
    <location>
        <begin position="239"/>
        <end position="248"/>
    </location>
</feature>
<feature type="compositionally biased region" description="Polar residues" evidence="1">
    <location>
        <begin position="223"/>
        <end position="234"/>
    </location>
</feature>
<protein>
    <submittedName>
        <fullName evidence="2">Uncharacterized protein</fullName>
    </submittedName>
</protein>
<evidence type="ECO:0000256" key="1">
    <source>
        <dbReference type="SAM" id="MobiDB-lite"/>
    </source>
</evidence>
<proteinExistence type="predicted"/>